<evidence type="ECO:0000313" key="3">
    <source>
        <dbReference type="Proteomes" id="UP000825799"/>
    </source>
</evidence>
<feature type="region of interest" description="Disordered" evidence="1">
    <location>
        <begin position="34"/>
        <end position="61"/>
    </location>
</feature>
<keyword evidence="3" id="KW-1185">Reference proteome</keyword>
<protein>
    <submittedName>
        <fullName evidence="2">Uncharacterized protein</fullName>
    </submittedName>
</protein>
<dbReference type="RefSeq" id="WP_220306765.1">
    <property type="nucleotide sequence ID" value="NZ_CP080590.1"/>
</dbReference>
<dbReference type="Proteomes" id="UP000825799">
    <property type="component" value="Chromosome"/>
</dbReference>
<gene>
    <name evidence="2" type="ORF">K1X15_06960</name>
</gene>
<accession>A0ABX8WJW1</accession>
<organism evidence="2 3">
    <name type="scientific">Devosia salina</name>
    <dbReference type="NCBI Taxonomy" id="2860336"/>
    <lineage>
        <taxon>Bacteria</taxon>
        <taxon>Pseudomonadati</taxon>
        <taxon>Pseudomonadota</taxon>
        <taxon>Alphaproteobacteria</taxon>
        <taxon>Hyphomicrobiales</taxon>
        <taxon>Devosiaceae</taxon>
        <taxon>Devosia</taxon>
    </lineage>
</organism>
<reference evidence="2 3" key="1">
    <citation type="submission" date="2021-08" db="EMBL/GenBank/DDBJ databases">
        <title>Devosia salina sp. nov., isolated from the South China Sea sediment.</title>
        <authorList>
            <person name="Zhou Z."/>
        </authorList>
    </citation>
    <scope>NUCLEOTIDE SEQUENCE [LARGE SCALE GENOMIC DNA]</scope>
    <source>
        <strain evidence="2 3">SCS-3</strain>
    </source>
</reference>
<proteinExistence type="predicted"/>
<sequence>MACVVPIDDDELNAGRAWVWTVEADAPMGEVTPDGCMKPFETGAGGSVPPPDQDAPTLAGGKNSMLATWTLCGAPRVGGMG</sequence>
<evidence type="ECO:0000256" key="1">
    <source>
        <dbReference type="SAM" id="MobiDB-lite"/>
    </source>
</evidence>
<name>A0ABX8WJW1_9HYPH</name>
<evidence type="ECO:0000313" key="2">
    <source>
        <dbReference type="EMBL" id="QYO78286.1"/>
    </source>
</evidence>
<dbReference type="EMBL" id="CP080590">
    <property type="protein sequence ID" value="QYO78286.1"/>
    <property type="molecule type" value="Genomic_DNA"/>
</dbReference>